<dbReference type="Proteomes" id="UP000593567">
    <property type="component" value="Unassembled WGS sequence"/>
</dbReference>
<protein>
    <submittedName>
        <fullName evidence="1">RNF213</fullName>
    </submittedName>
</protein>
<dbReference type="PANTHER" id="PTHR22605">
    <property type="entry name" value="RZ-TYPE DOMAIN-CONTAINING PROTEIN"/>
    <property type="match status" value="1"/>
</dbReference>
<organism evidence="1 2">
    <name type="scientific">Bugula neritina</name>
    <name type="common">Brown bryozoan</name>
    <name type="synonym">Sertularia neritina</name>
    <dbReference type="NCBI Taxonomy" id="10212"/>
    <lineage>
        <taxon>Eukaryota</taxon>
        <taxon>Metazoa</taxon>
        <taxon>Spiralia</taxon>
        <taxon>Lophotrochozoa</taxon>
        <taxon>Bryozoa</taxon>
        <taxon>Gymnolaemata</taxon>
        <taxon>Cheilostomatida</taxon>
        <taxon>Flustrina</taxon>
        <taxon>Buguloidea</taxon>
        <taxon>Bugulidae</taxon>
        <taxon>Bugula</taxon>
    </lineage>
</organism>
<comment type="caution">
    <text evidence="1">The sequence shown here is derived from an EMBL/GenBank/DDBJ whole genome shotgun (WGS) entry which is preliminary data.</text>
</comment>
<evidence type="ECO:0000313" key="2">
    <source>
        <dbReference type="Proteomes" id="UP000593567"/>
    </source>
</evidence>
<reference evidence="1" key="1">
    <citation type="submission" date="2020-06" db="EMBL/GenBank/DDBJ databases">
        <title>Draft genome of Bugula neritina, a colonial animal packing powerful symbionts and potential medicines.</title>
        <authorList>
            <person name="Rayko M."/>
        </authorList>
    </citation>
    <scope>NUCLEOTIDE SEQUENCE [LARGE SCALE GENOMIC DNA]</scope>
    <source>
        <strain evidence="1">Kwan_BN1</strain>
    </source>
</reference>
<dbReference type="AlphaFoldDB" id="A0A7J7KTR9"/>
<sequence>MKCAFVGISNWALDPAKMNRGIFVQRGTPYTNELEEIAREICGSSSKNVANYISPLAKGYLEICDEQKSKERDLTEFYGLRDFYSLMKMVTSFAAKSNGTINRNQLEHSIRRNFGGFDTDSFDPMDVFRRHCRALDTLPRQEDGRPPIDSIGLIQSSLSGQDTAAPGMESRYLLILTENLSVLSIIMDEFSTHNQQPEVVFGSKFRDDVTYTQVCHNIYRIKTCMNMGKPVILLNLDDLYESLYDALNQYFSTVGDQKFVDLGLGTHRVKTSVANNFRLVVIADKNKVHSQFPIPLINRLEKHYVSATSLLTDEQKQVKRELENWAEKFFMPLPIYKNVCPSHCQGCDIELNQPFRLPCDHYIGPCCRERIFRADTHQCPVDDCDEVLDAEFEWTIDIAALENRQYFENCTTENTFIGYSTETTAIAVRQATADVEQATPEWHKEVLERSKFYMLQCATGEGVLRLDRTRLQTEAGQIQDVYMTQQSHESLIQYLSQEVNLTSSTNLYIQVTSFAELFSEQDVKRFISKLNEDFEVNVISRFLKDFAKEDLFAEFLRLVYEAPYKCKLLLIQCELANENTELLDSVRFIIQRESEAAQEREHTPTHTILLLNIPRGHTFTGSQGGKWKSVHIDDPKSTDVYLPCLKECLRLKPSDIILVCLLREVNVEDLKLSEEEQSNVGQLDLKMAGDLLDFIVHCLPCAVSIIKSDYQYNRLNLLKELLQHNGDFRRLFLQHVYDLLKSQDELNPSSSKWVKNDAAKASNMKESETLRHSLEDALERAFVPAMAAVISFIDVRQNLVILSGSPYLHSLWLQIFEQAHKLGLHFNHFTRNVDVSGNSGMSSKLPKSYAIHAVGHGTQNFTLNLPFSWIVKESIDGMLETVDHLNMRHGSLEAVLNQFQMTDIGRILSDARCNLSELLDAYIKDFVYMTHPCTDRDEHWIVGNSIMLWIESNISVEKATFVHINLAYEELRPVFERLADLVSLADDSAKLTGYVKGQMEEAAKPCDLLALEELLKSLIETPLQKLLRFPEQWMNRADRCGEVIKQTPISERDLTFKKNWLILEMKKLYVEHVIVPSPEDPSSRKRKPYKIKFLVDGVKKALSEIDYVNKKVFDTVIKYLKQTVSYGLQQLYKLPESLSYVSEIT</sequence>
<dbReference type="PANTHER" id="PTHR22605:SF16">
    <property type="entry name" value="E3 UBIQUITIN-PROTEIN LIGASE RNF213"/>
    <property type="match status" value="1"/>
</dbReference>
<gene>
    <name evidence="1" type="ORF">EB796_000105</name>
</gene>
<dbReference type="GO" id="GO:0004842">
    <property type="term" value="F:ubiquitin-protein transferase activity"/>
    <property type="evidence" value="ECO:0007669"/>
    <property type="project" value="InterPro"/>
</dbReference>
<name>A0A7J7KTR9_BUGNE</name>
<dbReference type="OrthoDB" id="2423195at2759"/>
<evidence type="ECO:0000313" key="1">
    <source>
        <dbReference type="EMBL" id="KAF6041592.1"/>
    </source>
</evidence>
<dbReference type="GO" id="GO:0016887">
    <property type="term" value="F:ATP hydrolysis activity"/>
    <property type="evidence" value="ECO:0007669"/>
    <property type="project" value="InterPro"/>
</dbReference>
<accession>A0A7J7KTR9</accession>
<proteinExistence type="predicted"/>
<keyword evidence="2" id="KW-1185">Reference proteome</keyword>
<dbReference type="InterPro" id="IPR031248">
    <property type="entry name" value="RNF213"/>
</dbReference>
<dbReference type="EMBL" id="VXIV02000018">
    <property type="protein sequence ID" value="KAF6041592.1"/>
    <property type="molecule type" value="Genomic_DNA"/>
</dbReference>